<reference evidence="1" key="1">
    <citation type="journal article" date="2020" name="mSystems">
        <title>Genome- and Community-Level Interaction Insights into Carbon Utilization and Element Cycling Functions of Hydrothermarchaeota in Hydrothermal Sediment.</title>
        <authorList>
            <person name="Zhou Z."/>
            <person name="Liu Y."/>
            <person name="Xu W."/>
            <person name="Pan J."/>
            <person name="Luo Z.H."/>
            <person name="Li M."/>
        </authorList>
    </citation>
    <scope>NUCLEOTIDE SEQUENCE</scope>
    <source>
        <strain evidence="1">SpSt-649</strain>
    </source>
</reference>
<dbReference type="AlphaFoldDB" id="A0A7C4H3Z6"/>
<name>A0A7C4H3Z6_THEPE</name>
<sequence>MKKVLWALDFPPSRQLRDMLAGALGDDVVLVGVGPLRKAEEVLEAMRDVGADEVVVAIDDPCEVSKMLDAGVEPLIALVEEVSAARDREECLPKGEGEVVIEEEEGCRVVRVSEFARITDVMFQLSEPKEKHEHEHES</sequence>
<proteinExistence type="predicted"/>
<dbReference type="EMBL" id="DTBQ01000060">
    <property type="protein sequence ID" value="HGM46526.1"/>
    <property type="molecule type" value="Genomic_DNA"/>
</dbReference>
<protein>
    <submittedName>
        <fullName evidence="1">Uncharacterized protein</fullName>
    </submittedName>
</protein>
<accession>A0A7C4H3Z6</accession>
<evidence type="ECO:0000313" key="1">
    <source>
        <dbReference type="EMBL" id="HGM46526.1"/>
    </source>
</evidence>
<organism evidence="1">
    <name type="scientific">Thermofilum pendens</name>
    <dbReference type="NCBI Taxonomy" id="2269"/>
    <lineage>
        <taxon>Archaea</taxon>
        <taxon>Thermoproteota</taxon>
        <taxon>Thermoprotei</taxon>
        <taxon>Thermofilales</taxon>
        <taxon>Thermofilaceae</taxon>
        <taxon>Thermofilum</taxon>
    </lineage>
</organism>
<comment type="caution">
    <text evidence="1">The sequence shown here is derived from an EMBL/GenBank/DDBJ whole genome shotgun (WGS) entry which is preliminary data.</text>
</comment>
<gene>
    <name evidence="1" type="ORF">ENU21_02065</name>
</gene>